<evidence type="ECO:0000256" key="1">
    <source>
        <dbReference type="ARBA" id="ARBA00022617"/>
    </source>
</evidence>
<dbReference type="EMBL" id="AGFR01000007">
    <property type="protein sequence ID" value="EHD13916.1"/>
    <property type="molecule type" value="Genomic_DNA"/>
</dbReference>
<feature type="domain" description="Cytochrome c" evidence="5">
    <location>
        <begin position="194"/>
        <end position="303"/>
    </location>
</feature>
<dbReference type="PROSITE" id="PS51007">
    <property type="entry name" value="CYTC"/>
    <property type="match status" value="2"/>
</dbReference>
<comment type="caution">
    <text evidence="6">The sequence shown here is derived from an EMBL/GenBank/DDBJ whole genome shotgun (WGS) entry which is preliminary data.</text>
</comment>
<dbReference type="eggNOG" id="COG2010">
    <property type="taxonomic scope" value="Bacteria"/>
</dbReference>
<evidence type="ECO:0000256" key="4">
    <source>
        <dbReference type="PROSITE-ProRule" id="PRU00433"/>
    </source>
</evidence>
<dbReference type="GO" id="GO:0020037">
    <property type="term" value="F:heme binding"/>
    <property type="evidence" value="ECO:0007669"/>
    <property type="project" value="InterPro"/>
</dbReference>
<dbReference type="Proteomes" id="UP000005939">
    <property type="component" value="Unassembled WGS sequence"/>
</dbReference>
<dbReference type="Gene3D" id="1.10.760.10">
    <property type="entry name" value="Cytochrome c-like domain"/>
    <property type="match status" value="2"/>
</dbReference>
<dbReference type="SUPFAM" id="SSF46626">
    <property type="entry name" value="Cytochrome c"/>
    <property type="match status" value="2"/>
</dbReference>
<dbReference type="InterPro" id="IPR051459">
    <property type="entry name" value="Cytochrome_c-type_DH"/>
</dbReference>
<evidence type="ECO:0000256" key="2">
    <source>
        <dbReference type="ARBA" id="ARBA00022723"/>
    </source>
</evidence>
<dbReference type="AlphaFoldDB" id="G6F1C2"/>
<dbReference type="InterPro" id="IPR036909">
    <property type="entry name" value="Cyt_c-like_dom_sf"/>
</dbReference>
<accession>G6F1C2</accession>
<proteinExistence type="predicted"/>
<keyword evidence="2 4" id="KW-0479">Metal-binding</keyword>
<gene>
    <name evidence="6" type="ORF">CIN_12750</name>
</gene>
<dbReference type="PANTHER" id="PTHR35008">
    <property type="entry name" value="BLL4482 PROTEIN-RELATED"/>
    <property type="match status" value="1"/>
</dbReference>
<evidence type="ECO:0000313" key="6">
    <source>
        <dbReference type="EMBL" id="EHD13916.1"/>
    </source>
</evidence>
<keyword evidence="1 4" id="KW-0349">Heme</keyword>
<sequence length="367" mass="40127">MALAILGIVGFFVLTSPLTWSLIHPKRDVADNAAPNIQNGRTIFIASDCATCHATPNQNDHLKLGGGRALDTNFGRFYMPNISPDKQDGIGNWTLAQFTKAVREGVGPNGIMPDGQNLYPAFPYTSYQHLTANDVRDLFAYINTLQPVSGRAPNHELKFPFNLRRGVGVWRLFFLDGKPLSPEKVPAAYKNEAALFERGHYLVESAGHCAECHSTRNFMGVIKSGFRYGGGPTPDGKGHFPNISQDETGIDFWAVNSIINYLKTGKSPINKIAGGDMAEVIQNTKQLSNEDLRAIAIYLKSIPGVDLPAPGQPEPNRTPNLVMLPQVNKIDVALPTSSTNKIEKANIVYAVNTKPFYLTENSSGDED</sequence>
<reference evidence="6 7" key="1">
    <citation type="submission" date="2011-10" db="EMBL/GenBank/DDBJ databases">
        <title>Genome Sequence of Commensalibacter intestini A911, isolated from Drosophila gut.</title>
        <authorList>
            <person name="Lee W.-J."/>
            <person name="Kim E.-K."/>
        </authorList>
    </citation>
    <scope>NUCLEOTIDE SEQUENCE [LARGE SCALE GENOMIC DNA]</scope>
    <source>
        <strain evidence="6 7">A911</strain>
    </source>
</reference>
<keyword evidence="3 4" id="KW-0408">Iron</keyword>
<protein>
    <recommendedName>
        <fullName evidence="5">Cytochrome c domain-containing protein</fullName>
    </recommendedName>
</protein>
<evidence type="ECO:0000313" key="7">
    <source>
        <dbReference type="Proteomes" id="UP000005939"/>
    </source>
</evidence>
<dbReference type="STRING" id="1088868.CIN_12750"/>
<evidence type="ECO:0000256" key="3">
    <source>
        <dbReference type="ARBA" id="ARBA00023004"/>
    </source>
</evidence>
<dbReference type="PANTHER" id="PTHR35008:SF8">
    <property type="entry name" value="ALCOHOL DEHYDROGENASE CYTOCHROME C SUBUNIT"/>
    <property type="match status" value="1"/>
</dbReference>
<dbReference type="GO" id="GO:0009055">
    <property type="term" value="F:electron transfer activity"/>
    <property type="evidence" value="ECO:0007669"/>
    <property type="project" value="InterPro"/>
</dbReference>
<feature type="domain" description="Cytochrome c" evidence="5">
    <location>
        <begin position="35"/>
        <end position="146"/>
    </location>
</feature>
<dbReference type="Pfam" id="PF00034">
    <property type="entry name" value="Cytochrom_C"/>
    <property type="match status" value="1"/>
</dbReference>
<organism evidence="6 7">
    <name type="scientific">Commensalibacter intestini A911</name>
    <dbReference type="NCBI Taxonomy" id="1088868"/>
    <lineage>
        <taxon>Bacteria</taxon>
        <taxon>Pseudomonadati</taxon>
        <taxon>Pseudomonadota</taxon>
        <taxon>Alphaproteobacteria</taxon>
        <taxon>Acetobacterales</taxon>
        <taxon>Acetobacteraceae</taxon>
    </lineage>
</organism>
<dbReference type="PATRIC" id="fig|1088868.3.peg.1280"/>
<dbReference type="InterPro" id="IPR009056">
    <property type="entry name" value="Cyt_c-like_dom"/>
</dbReference>
<dbReference type="GO" id="GO:0046872">
    <property type="term" value="F:metal ion binding"/>
    <property type="evidence" value="ECO:0007669"/>
    <property type="project" value="UniProtKB-KW"/>
</dbReference>
<name>G6F1C2_9PROT</name>
<evidence type="ECO:0000259" key="5">
    <source>
        <dbReference type="PROSITE" id="PS51007"/>
    </source>
</evidence>